<sequence>MFVLSYNASRVTQPSNAFSTPIHCISLSRHKEKKYRFNFRTASVNQHIPEPRPAAKRLSPGPAHRPVGRTLSSLLRRLALQNVQHNISSRGRRLADASTCPSVLIPDPPIPHSVLA</sequence>
<accession>A0A5B7E6P8</accession>
<organism evidence="2 3">
    <name type="scientific">Portunus trituberculatus</name>
    <name type="common">Swimming crab</name>
    <name type="synonym">Neptunus trituberculatus</name>
    <dbReference type="NCBI Taxonomy" id="210409"/>
    <lineage>
        <taxon>Eukaryota</taxon>
        <taxon>Metazoa</taxon>
        <taxon>Ecdysozoa</taxon>
        <taxon>Arthropoda</taxon>
        <taxon>Crustacea</taxon>
        <taxon>Multicrustacea</taxon>
        <taxon>Malacostraca</taxon>
        <taxon>Eumalacostraca</taxon>
        <taxon>Eucarida</taxon>
        <taxon>Decapoda</taxon>
        <taxon>Pleocyemata</taxon>
        <taxon>Brachyura</taxon>
        <taxon>Eubrachyura</taxon>
        <taxon>Portunoidea</taxon>
        <taxon>Portunidae</taxon>
        <taxon>Portuninae</taxon>
        <taxon>Portunus</taxon>
    </lineage>
</organism>
<protein>
    <submittedName>
        <fullName evidence="2">Uncharacterized protein</fullName>
    </submittedName>
</protein>
<evidence type="ECO:0000313" key="2">
    <source>
        <dbReference type="EMBL" id="MPC29089.1"/>
    </source>
</evidence>
<dbReference type="AlphaFoldDB" id="A0A5B7E6P8"/>
<evidence type="ECO:0000313" key="3">
    <source>
        <dbReference type="Proteomes" id="UP000324222"/>
    </source>
</evidence>
<reference evidence="2 3" key="1">
    <citation type="submission" date="2019-05" db="EMBL/GenBank/DDBJ databases">
        <title>Another draft genome of Portunus trituberculatus and its Hox gene families provides insights of decapod evolution.</title>
        <authorList>
            <person name="Jeong J.-H."/>
            <person name="Song I."/>
            <person name="Kim S."/>
            <person name="Choi T."/>
            <person name="Kim D."/>
            <person name="Ryu S."/>
            <person name="Kim W."/>
        </authorList>
    </citation>
    <scope>NUCLEOTIDE SEQUENCE [LARGE SCALE GENOMIC DNA]</scope>
    <source>
        <tissue evidence="2">Muscle</tissue>
    </source>
</reference>
<gene>
    <name evidence="2" type="ORF">E2C01_022307</name>
</gene>
<keyword evidence="3" id="KW-1185">Reference proteome</keyword>
<dbReference type="EMBL" id="VSRR010002013">
    <property type="protein sequence ID" value="MPC29089.1"/>
    <property type="molecule type" value="Genomic_DNA"/>
</dbReference>
<evidence type="ECO:0000256" key="1">
    <source>
        <dbReference type="SAM" id="MobiDB-lite"/>
    </source>
</evidence>
<comment type="caution">
    <text evidence="2">The sequence shown here is derived from an EMBL/GenBank/DDBJ whole genome shotgun (WGS) entry which is preliminary data.</text>
</comment>
<dbReference type="Proteomes" id="UP000324222">
    <property type="component" value="Unassembled WGS sequence"/>
</dbReference>
<name>A0A5B7E6P8_PORTR</name>
<feature type="region of interest" description="Disordered" evidence="1">
    <location>
        <begin position="46"/>
        <end position="67"/>
    </location>
</feature>
<proteinExistence type="predicted"/>